<feature type="coiled-coil region" evidence="7">
    <location>
        <begin position="290"/>
        <end position="317"/>
    </location>
</feature>
<comment type="similarity">
    <text evidence="2">Belongs to the CSC1 (TC 1.A.17) family.</text>
</comment>
<feature type="transmembrane region" description="Helical" evidence="8">
    <location>
        <begin position="23"/>
        <end position="44"/>
    </location>
</feature>
<dbReference type="Proteomes" id="UP000217199">
    <property type="component" value="Unassembled WGS sequence"/>
</dbReference>
<keyword evidence="6 8" id="KW-0472">Membrane</keyword>
<dbReference type="InterPro" id="IPR003864">
    <property type="entry name" value="CSC1/OSCA1-like_7TM"/>
</dbReference>
<feature type="transmembrane region" description="Helical" evidence="8">
    <location>
        <begin position="635"/>
        <end position="656"/>
    </location>
</feature>
<dbReference type="Pfam" id="PF02714">
    <property type="entry name" value="RSN1_7TM"/>
    <property type="match status" value="1"/>
</dbReference>
<evidence type="ECO:0000313" key="12">
    <source>
        <dbReference type="EMBL" id="PAV24219.1"/>
    </source>
</evidence>
<keyword evidence="5 8" id="KW-1133">Transmembrane helix</keyword>
<dbReference type="PANTHER" id="PTHR13018">
    <property type="entry name" value="PROBABLE MEMBRANE PROTEIN DUF221-RELATED"/>
    <property type="match status" value="1"/>
</dbReference>
<feature type="transmembrane region" description="Helical" evidence="8">
    <location>
        <begin position="107"/>
        <end position="127"/>
    </location>
</feature>
<dbReference type="GO" id="GO:0005227">
    <property type="term" value="F:calcium-activated cation channel activity"/>
    <property type="evidence" value="ECO:0007669"/>
    <property type="project" value="InterPro"/>
</dbReference>
<evidence type="ECO:0000256" key="5">
    <source>
        <dbReference type="ARBA" id="ARBA00022989"/>
    </source>
</evidence>
<dbReference type="FunCoup" id="A0A286UX90">
    <property type="interactions" value="53"/>
</dbReference>
<dbReference type="InterPro" id="IPR027815">
    <property type="entry name" value="CSC1/OSCA1-like_cyt"/>
</dbReference>
<dbReference type="EMBL" id="NBII01000001">
    <property type="protein sequence ID" value="PAV24219.1"/>
    <property type="molecule type" value="Genomic_DNA"/>
</dbReference>
<feature type="domain" description="CSC1/OSCA1-like 7TM region" evidence="9">
    <location>
        <begin position="372"/>
        <end position="653"/>
    </location>
</feature>
<comment type="caution">
    <text evidence="12">The sequence shown here is derived from an EMBL/GenBank/DDBJ whole genome shotgun (WGS) entry which is preliminary data.</text>
</comment>
<evidence type="ECO:0000256" key="3">
    <source>
        <dbReference type="ARBA" id="ARBA00022448"/>
    </source>
</evidence>
<feature type="domain" description="CSC1/OSCA1-like N-terminal transmembrane" evidence="10">
    <location>
        <begin position="23"/>
        <end position="172"/>
    </location>
</feature>
<organism evidence="12 13">
    <name type="scientific">Pyrrhoderma noxium</name>
    <dbReference type="NCBI Taxonomy" id="2282107"/>
    <lineage>
        <taxon>Eukaryota</taxon>
        <taxon>Fungi</taxon>
        <taxon>Dikarya</taxon>
        <taxon>Basidiomycota</taxon>
        <taxon>Agaricomycotina</taxon>
        <taxon>Agaricomycetes</taxon>
        <taxon>Hymenochaetales</taxon>
        <taxon>Hymenochaetaceae</taxon>
        <taxon>Pyrrhoderma</taxon>
    </lineage>
</organism>
<keyword evidence="4 8" id="KW-0812">Transmembrane</keyword>
<dbReference type="Pfam" id="PF13967">
    <property type="entry name" value="RSN1_TM"/>
    <property type="match status" value="1"/>
</dbReference>
<evidence type="ECO:0000313" key="13">
    <source>
        <dbReference type="Proteomes" id="UP000217199"/>
    </source>
</evidence>
<dbReference type="STRING" id="2282107.A0A286UX90"/>
<accession>A0A286UX90</accession>
<comment type="subcellular location">
    <subcellularLocation>
        <location evidence="1">Membrane</location>
        <topology evidence="1">Multi-pass membrane protein</topology>
    </subcellularLocation>
</comment>
<feature type="transmembrane region" description="Helical" evidence="8">
    <location>
        <begin position="574"/>
        <end position="594"/>
    </location>
</feature>
<feature type="transmembrane region" description="Helical" evidence="8">
    <location>
        <begin position="600"/>
        <end position="623"/>
    </location>
</feature>
<name>A0A286UX90_9AGAM</name>
<evidence type="ECO:0000259" key="10">
    <source>
        <dbReference type="Pfam" id="PF13967"/>
    </source>
</evidence>
<gene>
    <name evidence="12" type="ORF">PNOK_0128700</name>
</gene>
<dbReference type="Pfam" id="PF14703">
    <property type="entry name" value="PHM7_cyt"/>
    <property type="match status" value="1"/>
</dbReference>
<dbReference type="InterPro" id="IPR032880">
    <property type="entry name" value="CSC1/OSCA1-like_N"/>
</dbReference>
<reference evidence="12 13" key="1">
    <citation type="journal article" date="2017" name="Mol. Ecol.">
        <title>Comparative and population genomic landscape of Phellinus noxius: A hypervariable fungus causing root rot in trees.</title>
        <authorList>
            <person name="Chung C.L."/>
            <person name="Lee T.J."/>
            <person name="Akiba M."/>
            <person name="Lee H.H."/>
            <person name="Kuo T.H."/>
            <person name="Liu D."/>
            <person name="Ke H.M."/>
            <person name="Yokoi T."/>
            <person name="Roa M.B."/>
            <person name="Lu M.J."/>
            <person name="Chang Y.Y."/>
            <person name="Ann P.J."/>
            <person name="Tsai J.N."/>
            <person name="Chen C.Y."/>
            <person name="Tzean S.S."/>
            <person name="Ota Y."/>
            <person name="Hattori T."/>
            <person name="Sahashi N."/>
            <person name="Liou R.F."/>
            <person name="Kikuchi T."/>
            <person name="Tsai I.J."/>
        </authorList>
    </citation>
    <scope>NUCLEOTIDE SEQUENCE [LARGE SCALE GENOMIC DNA]</scope>
    <source>
        <strain evidence="12 13">FFPRI411160</strain>
    </source>
</reference>
<keyword evidence="13" id="KW-1185">Reference proteome</keyword>
<feature type="transmembrane region" description="Helical" evidence="8">
    <location>
        <begin position="420"/>
        <end position="442"/>
    </location>
</feature>
<keyword evidence="3" id="KW-0813">Transport</keyword>
<dbReference type="GO" id="GO:0005886">
    <property type="term" value="C:plasma membrane"/>
    <property type="evidence" value="ECO:0007669"/>
    <property type="project" value="TreeGrafter"/>
</dbReference>
<protein>
    <submittedName>
        <fullName evidence="12">Uncharacterized protein</fullName>
    </submittedName>
</protein>
<dbReference type="InterPro" id="IPR045122">
    <property type="entry name" value="Csc1-like"/>
</dbReference>
<evidence type="ECO:0000256" key="2">
    <source>
        <dbReference type="ARBA" id="ARBA00007779"/>
    </source>
</evidence>
<dbReference type="InParanoid" id="A0A286UX90"/>
<keyword evidence="7" id="KW-0175">Coiled coil</keyword>
<evidence type="ECO:0000259" key="9">
    <source>
        <dbReference type="Pfam" id="PF02714"/>
    </source>
</evidence>
<dbReference type="OrthoDB" id="2150324at2759"/>
<feature type="domain" description="CSC1/OSCA1-like cytosolic" evidence="11">
    <location>
        <begin position="197"/>
        <end position="360"/>
    </location>
</feature>
<evidence type="ECO:0000256" key="1">
    <source>
        <dbReference type="ARBA" id="ARBA00004141"/>
    </source>
</evidence>
<evidence type="ECO:0000256" key="4">
    <source>
        <dbReference type="ARBA" id="ARBA00022692"/>
    </source>
</evidence>
<feature type="transmembrane region" description="Helical" evidence="8">
    <location>
        <begin position="376"/>
        <end position="400"/>
    </location>
</feature>
<feature type="transmembrane region" description="Helical" evidence="8">
    <location>
        <begin position="533"/>
        <end position="553"/>
    </location>
</feature>
<evidence type="ECO:0000256" key="8">
    <source>
        <dbReference type="SAM" id="Phobius"/>
    </source>
</evidence>
<dbReference type="PANTHER" id="PTHR13018:SF149">
    <property type="entry name" value="DOMAIN PROTEIN, PUTATIVE (AFU_ORTHOLOGUE AFUA_3G11660)-RELATED"/>
    <property type="match status" value="1"/>
</dbReference>
<dbReference type="AlphaFoldDB" id="A0A286UX90"/>
<sequence length="986" mass="111247">MSDVVGSFLDENEASRTLAPKAVGSQAALMAGISLITIFAFNILRPRNKIVYEPKVKYHVGDKKPPKISSGMFGWLPPLIHTKEPELLDKIGLDAVAFLRFLRMIRWLFTGIAILSCGTLIPVNVVYNLKNVDSADRDVLSMLTLRDLTGTVLYVHVAATYVFTFLVLFMIWVNWKRMVQLRLTWFRSPEYMQSFYARTLMIQKVPKKYQSDEGIRSILESVQVPYPATSVHIGRRVGRLPELIEFHNDAVRELEKYLVRYLKGGKIGSKRPTITKGGFCGIGGKKYDAIDFFTNKVKRCEAAIEAYREEIDNRRAENYGFASMAAVPYAHIVARMLTNKKPRGAVVALAPNPKDIIWENLNMGDAALASKKTMGWVYLAVVCFFNTIPLLVVSFLANLASLTTYVTFLANWQSSSKDSFTLISGVLPPAVSALFGWILPQVMRWLSKFQGAITRSRLDRAVVARYFAFLLISQLFIFTLIGVIFNSVKEIIAQIGKKSFSEIVSNLDKLPATINRTYIDQANYWLTFFPLRGFLAVFDLAQVLHLVIIWIKTWLFGRTPRDIREWTQPPDFEYAIYFSNMLFMCAVAIIFSPIAPLVPLSAAIIFWINSFVYKYQLMFVFVTKVESGGRLWNVVINRLLWTVVFMQILMTLTIGLQEGWTTYTWISTLPPVLFVFGFKAYINKEFLPKFNYYVPNDDELRLAKVHSERGDARGGRLEKRFGHPALHAELFTPMLHAKMMPLLREVYSGRIGTDSISSGNDLNGQKMEASVIPGGIKIAAVHQSELEYDPIMYQRDRGELDWDQRSIASTNVLMNDTASLHHQKSTFYANSTTSGKPRGYDDYLAHGTTHEIEMSRFDSRGGDQYPLLAEANMHQHGFAGSRAGTPTPPSLGMQSVASLPAYSYGNFNNMSQGSVNAPMYPPGVPQPLYPPQTQPAMYADREASLHRPMPPSRINTQSPAFSQMGNRSPMLSLDFQQFIISLAVAE</sequence>
<evidence type="ECO:0000256" key="7">
    <source>
        <dbReference type="SAM" id="Coils"/>
    </source>
</evidence>
<proteinExistence type="inferred from homology"/>
<feature type="transmembrane region" description="Helical" evidence="8">
    <location>
        <begin position="463"/>
        <end position="485"/>
    </location>
</feature>
<feature type="transmembrane region" description="Helical" evidence="8">
    <location>
        <begin position="152"/>
        <end position="173"/>
    </location>
</feature>
<evidence type="ECO:0000259" key="11">
    <source>
        <dbReference type="Pfam" id="PF14703"/>
    </source>
</evidence>
<feature type="transmembrane region" description="Helical" evidence="8">
    <location>
        <begin position="662"/>
        <end position="682"/>
    </location>
</feature>
<evidence type="ECO:0000256" key="6">
    <source>
        <dbReference type="ARBA" id="ARBA00023136"/>
    </source>
</evidence>